<feature type="compositionally biased region" description="Low complexity" evidence="1">
    <location>
        <begin position="123"/>
        <end position="135"/>
    </location>
</feature>
<proteinExistence type="predicted"/>
<keyword evidence="3" id="KW-1185">Reference proteome</keyword>
<feature type="region of interest" description="Disordered" evidence="1">
    <location>
        <begin position="122"/>
        <end position="150"/>
    </location>
</feature>
<dbReference type="EMBL" id="PJQY01000171">
    <property type="protein sequence ID" value="PQQ16760.1"/>
    <property type="molecule type" value="Genomic_DNA"/>
</dbReference>
<evidence type="ECO:0000256" key="1">
    <source>
        <dbReference type="SAM" id="MobiDB-lite"/>
    </source>
</evidence>
<comment type="caution">
    <text evidence="2">The sequence shown here is derived from an EMBL/GenBank/DDBJ whole genome shotgun (WGS) entry which is preliminary data.</text>
</comment>
<dbReference type="AlphaFoldDB" id="A0A314ZDJ2"/>
<organism evidence="2 3">
    <name type="scientific">Prunus yedoensis var. nudiflora</name>
    <dbReference type="NCBI Taxonomy" id="2094558"/>
    <lineage>
        <taxon>Eukaryota</taxon>
        <taxon>Viridiplantae</taxon>
        <taxon>Streptophyta</taxon>
        <taxon>Embryophyta</taxon>
        <taxon>Tracheophyta</taxon>
        <taxon>Spermatophyta</taxon>
        <taxon>Magnoliopsida</taxon>
        <taxon>eudicotyledons</taxon>
        <taxon>Gunneridae</taxon>
        <taxon>Pentapetalae</taxon>
        <taxon>rosids</taxon>
        <taxon>fabids</taxon>
        <taxon>Rosales</taxon>
        <taxon>Rosaceae</taxon>
        <taxon>Amygdaloideae</taxon>
        <taxon>Amygdaleae</taxon>
        <taxon>Prunus</taxon>
    </lineage>
</organism>
<name>A0A314ZDJ2_PRUYE</name>
<evidence type="ECO:0000313" key="2">
    <source>
        <dbReference type="EMBL" id="PQQ16760.1"/>
    </source>
</evidence>
<sequence>MKLNYDNSNIIFTASRQSQLRQQRRRILRRRARAAQPLRKLPLRLRIQAPPHHLAHALIRYDIPKSVARDHQKIAALRPLADRHLRLRYDERLQVGSPIDRDVARTPRTRQPLQLITLLPAASTRSRSSGRSGLWSRDRGVATPSRQRTAREFPELATTTSFFPTMTTTALDPTVFTQFVSVSSSAGSHRIRSRPPRPFW</sequence>
<evidence type="ECO:0000313" key="3">
    <source>
        <dbReference type="Proteomes" id="UP000250321"/>
    </source>
</evidence>
<gene>
    <name evidence="2" type="ORF">Pyn_28143</name>
</gene>
<reference evidence="2 3" key="1">
    <citation type="submission" date="2018-02" db="EMBL/GenBank/DDBJ databases">
        <title>Draft genome of wild Prunus yedoensis var. nudiflora.</title>
        <authorList>
            <person name="Baek S."/>
            <person name="Kim J.-H."/>
            <person name="Choi K."/>
            <person name="Kim G.-B."/>
            <person name="Cho A."/>
            <person name="Jang H."/>
            <person name="Shin C.-H."/>
            <person name="Yu H.-J."/>
            <person name="Mun J.-H."/>
        </authorList>
    </citation>
    <scope>NUCLEOTIDE SEQUENCE [LARGE SCALE GENOMIC DNA]</scope>
    <source>
        <strain evidence="3">cv. Jeju island</strain>
        <tissue evidence="2">Leaf</tissue>
    </source>
</reference>
<accession>A0A314ZDJ2</accession>
<dbReference type="Proteomes" id="UP000250321">
    <property type="component" value="Unassembled WGS sequence"/>
</dbReference>
<protein>
    <submittedName>
        <fullName evidence="2">Uncharacterized protein</fullName>
    </submittedName>
</protein>